<comment type="caution">
    <text evidence="1">The sequence shown here is derived from an EMBL/GenBank/DDBJ whole genome shotgun (WGS) entry which is preliminary data.</text>
</comment>
<gene>
    <name evidence="1" type="ORF">RHMOL_Rhmol09G0011800</name>
</gene>
<dbReference type="EMBL" id="CM046396">
    <property type="protein sequence ID" value="KAI8537291.1"/>
    <property type="molecule type" value="Genomic_DNA"/>
</dbReference>
<organism evidence="1 2">
    <name type="scientific">Rhododendron molle</name>
    <name type="common">Chinese azalea</name>
    <name type="synonym">Azalea mollis</name>
    <dbReference type="NCBI Taxonomy" id="49168"/>
    <lineage>
        <taxon>Eukaryota</taxon>
        <taxon>Viridiplantae</taxon>
        <taxon>Streptophyta</taxon>
        <taxon>Embryophyta</taxon>
        <taxon>Tracheophyta</taxon>
        <taxon>Spermatophyta</taxon>
        <taxon>Magnoliopsida</taxon>
        <taxon>eudicotyledons</taxon>
        <taxon>Gunneridae</taxon>
        <taxon>Pentapetalae</taxon>
        <taxon>asterids</taxon>
        <taxon>Ericales</taxon>
        <taxon>Ericaceae</taxon>
        <taxon>Ericoideae</taxon>
        <taxon>Rhodoreae</taxon>
        <taxon>Rhododendron</taxon>
    </lineage>
</organism>
<reference evidence="1" key="1">
    <citation type="submission" date="2022-02" db="EMBL/GenBank/DDBJ databases">
        <title>Plant Genome Project.</title>
        <authorList>
            <person name="Zhang R.-G."/>
        </authorList>
    </citation>
    <scope>NUCLEOTIDE SEQUENCE</scope>
    <source>
        <strain evidence="1">AT1</strain>
    </source>
</reference>
<dbReference type="Proteomes" id="UP001062846">
    <property type="component" value="Chromosome 9"/>
</dbReference>
<keyword evidence="2" id="KW-1185">Reference proteome</keyword>
<sequence>MMAMKENMAAAKANECDDEGNDDEDNGEEGKDNGDGDDVEKGDMLLGELNMVGLGADGDDGWDRTSLGKSVVHFRQHFLRPLLKSCKESSVSLTGFLYSFGNLGCDSLNQMF</sequence>
<accession>A0ACC0M9R4</accession>
<evidence type="ECO:0000313" key="2">
    <source>
        <dbReference type="Proteomes" id="UP001062846"/>
    </source>
</evidence>
<name>A0ACC0M9R4_RHOML</name>
<protein>
    <submittedName>
        <fullName evidence="1">Uncharacterized protein</fullName>
    </submittedName>
</protein>
<evidence type="ECO:0000313" key="1">
    <source>
        <dbReference type="EMBL" id="KAI8537291.1"/>
    </source>
</evidence>
<proteinExistence type="predicted"/>